<dbReference type="Proteomes" id="UP001055879">
    <property type="component" value="Linkage Group LG05"/>
</dbReference>
<evidence type="ECO:0000313" key="2">
    <source>
        <dbReference type="Proteomes" id="UP001055879"/>
    </source>
</evidence>
<reference evidence="2" key="1">
    <citation type="journal article" date="2022" name="Mol. Ecol. Resour.">
        <title>The genomes of chicory, endive, great burdock and yacon provide insights into Asteraceae palaeo-polyploidization history and plant inulin production.</title>
        <authorList>
            <person name="Fan W."/>
            <person name="Wang S."/>
            <person name="Wang H."/>
            <person name="Wang A."/>
            <person name="Jiang F."/>
            <person name="Liu H."/>
            <person name="Zhao H."/>
            <person name="Xu D."/>
            <person name="Zhang Y."/>
        </authorList>
    </citation>
    <scope>NUCLEOTIDE SEQUENCE [LARGE SCALE GENOMIC DNA]</scope>
    <source>
        <strain evidence="2">cv. Niubang</strain>
    </source>
</reference>
<accession>A0ACB9C6C8</accession>
<comment type="caution">
    <text evidence="1">The sequence shown here is derived from an EMBL/GenBank/DDBJ whole genome shotgun (WGS) entry which is preliminary data.</text>
</comment>
<organism evidence="1 2">
    <name type="scientific">Arctium lappa</name>
    <name type="common">Greater burdock</name>
    <name type="synonym">Lappa major</name>
    <dbReference type="NCBI Taxonomy" id="4217"/>
    <lineage>
        <taxon>Eukaryota</taxon>
        <taxon>Viridiplantae</taxon>
        <taxon>Streptophyta</taxon>
        <taxon>Embryophyta</taxon>
        <taxon>Tracheophyta</taxon>
        <taxon>Spermatophyta</taxon>
        <taxon>Magnoliopsida</taxon>
        <taxon>eudicotyledons</taxon>
        <taxon>Gunneridae</taxon>
        <taxon>Pentapetalae</taxon>
        <taxon>asterids</taxon>
        <taxon>campanulids</taxon>
        <taxon>Asterales</taxon>
        <taxon>Asteraceae</taxon>
        <taxon>Carduoideae</taxon>
        <taxon>Cardueae</taxon>
        <taxon>Arctiinae</taxon>
        <taxon>Arctium</taxon>
    </lineage>
</organism>
<reference evidence="1 2" key="2">
    <citation type="journal article" date="2022" name="Mol. Ecol. Resour.">
        <title>The genomes of chicory, endive, great burdock and yacon provide insights into Asteraceae paleo-polyploidization history and plant inulin production.</title>
        <authorList>
            <person name="Fan W."/>
            <person name="Wang S."/>
            <person name="Wang H."/>
            <person name="Wang A."/>
            <person name="Jiang F."/>
            <person name="Liu H."/>
            <person name="Zhao H."/>
            <person name="Xu D."/>
            <person name="Zhang Y."/>
        </authorList>
    </citation>
    <scope>NUCLEOTIDE SEQUENCE [LARGE SCALE GENOMIC DNA]</scope>
    <source>
        <strain evidence="2">cv. Niubang</strain>
    </source>
</reference>
<sequence length="79" mass="9776">MYYRLVINFIRWLLKVPLTKKKELHLANIWSNPFQYAIYLSIYRPRDTEKEQEEKEMEEPFNSCYYNNKKKILPPNFSL</sequence>
<keyword evidence="2" id="KW-1185">Reference proteome</keyword>
<protein>
    <submittedName>
        <fullName evidence="1">Uncharacterized protein</fullName>
    </submittedName>
</protein>
<dbReference type="EMBL" id="CM042051">
    <property type="protein sequence ID" value="KAI3729821.1"/>
    <property type="molecule type" value="Genomic_DNA"/>
</dbReference>
<gene>
    <name evidence="1" type="ORF">L6452_18491</name>
</gene>
<name>A0ACB9C6C8_ARCLA</name>
<evidence type="ECO:0000313" key="1">
    <source>
        <dbReference type="EMBL" id="KAI3729821.1"/>
    </source>
</evidence>
<proteinExistence type="predicted"/>